<keyword evidence="2" id="KW-0732">Signal</keyword>
<gene>
    <name evidence="3" type="ORF">DLAC_05118</name>
</gene>
<comment type="caution">
    <text evidence="3">The sequence shown here is derived from an EMBL/GenBank/DDBJ whole genome shotgun (WGS) entry which is preliminary data.</text>
</comment>
<name>A0A151ZIK4_TIELA</name>
<feature type="signal peptide" evidence="2">
    <location>
        <begin position="1"/>
        <end position="20"/>
    </location>
</feature>
<dbReference type="Proteomes" id="UP000076078">
    <property type="component" value="Unassembled WGS sequence"/>
</dbReference>
<sequence>MNKLLIVLLSTLLIVSLVNADATQYGLSGNLDVNTLPDPSSGMATLTGTCKATATLNGTTGSLDFDIDVAGFTSAMKFGIAVWGLAASGATPNGATMKEPMTLPCSTADAPTSPYECKGSIPISTSAEVQQMDLLLTLANGKKSGDLICLVNDVTDPANILPLTRAQLAVTKTTIPNPTETPSFGTQLQISAILLISMILLSIFIL</sequence>
<reference evidence="3 4" key="1">
    <citation type="submission" date="2015-12" db="EMBL/GenBank/DDBJ databases">
        <title>Dictyostelia acquired genes for synthesis and detection of signals that induce cell-type specialization by lateral gene transfer from prokaryotes.</title>
        <authorList>
            <person name="Gloeckner G."/>
            <person name="Schaap P."/>
        </authorList>
    </citation>
    <scope>NUCLEOTIDE SEQUENCE [LARGE SCALE GENOMIC DNA]</scope>
    <source>
        <strain evidence="3 4">TK</strain>
    </source>
</reference>
<protein>
    <submittedName>
        <fullName evidence="3">Uncharacterized protein</fullName>
    </submittedName>
</protein>
<organism evidence="3 4">
    <name type="scientific">Tieghemostelium lacteum</name>
    <name type="common">Slime mold</name>
    <name type="synonym">Dictyostelium lacteum</name>
    <dbReference type="NCBI Taxonomy" id="361077"/>
    <lineage>
        <taxon>Eukaryota</taxon>
        <taxon>Amoebozoa</taxon>
        <taxon>Evosea</taxon>
        <taxon>Eumycetozoa</taxon>
        <taxon>Dictyostelia</taxon>
        <taxon>Dictyosteliales</taxon>
        <taxon>Raperosteliaceae</taxon>
        <taxon>Tieghemostelium</taxon>
    </lineage>
</organism>
<feature type="chain" id="PRO_5007593335" evidence="2">
    <location>
        <begin position="21"/>
        <end position="206"/>
    </location>
</feature>
<evidence type="ECO:0000256" key="2">
    <source>
        <dbReference type="SAM" id="SignalP"/>
    </source>
</evidence>
<feature type="transmembrane region" description="Helical" evidence="1">
    <location>
        <begin position="188"/>
        <end position="205"/>
    </location>
</feature>
<keyword evidence="4" id="KW-1185">Reference proteome</keyword>
<keyword evidence="1" id="KW-0812">Transmembrane</keyword>
<evidence type="ECO:0000313" key="4">
    <source>
        <dbReference type="Proteomes" id="UP000076078"/>
    </source>
</evidence>
<dbReference type="InParanoid" id="A0A151ZIK4"/>
<dbReference type="EMBL" id="LODT01000025">
    <property type="protein sequence ID" value="KYQ93729.1"/>
    <property type="molecule type" value="Genomic_DNA"/>
</dbReference>
<evidence type="ECO:0000313" key="3">
    <source>
        <dbReference type="EMBL" id="KYQ93729.1"/>
    </source>
</evidence>
<dbReference type="AlphaFoldDB" id="A0A151ZIK4"/>
<proteinExistence type="predicted"/>
<keyword evidence="1" id="KW-1133">Transmembrane helix</keyword>
<keyword evidence="1" id="KW-0472">Membrane</keyword>
<evidence type="ECO:0000256" key="1">
    <source>
        <dbReference type="SAM" id="Phobius"/>
    </source>
</evidence>
<accession>A0A151ZIK4</accession>